<proteinExistence type="predicted"/>
<dbReference type="STRING" id="489703.SAMN04488038_101265"/>
<name>A0A1H9A3S1_9GAMM</name>
<accession>A0A1H9A3S1</accession>
<dbReference type="Gene3D" id="1.25.40.10">
    <property type="entry name" value="Tetratricopeptide repeat domain"/>
    <property type="match status" value="1"/>
</dbReference>
<evidence type="ECO:0000256" key="3">
    <source>
        <dbReference type="ARBA" id="ARBA00023163"/>
    </source>
</evidence>
<dbReference type="EMBL" id="FOFS01000001">
    <property type="protein sequence ID" value="SEP71376.1"/>
    <property type="molecule type" value="Genomic_DNA"/>
</dbReference>
<dbReference type="PROSITE" id="PS50043">
    <property type="entry name" value="HTH_LUXR_2"/>
    <property type="match status" value="1"/>
</dbReference>
<dbReference type="InterPro" id="IPR011990">
    <property type="entry name" value="TPR-like_helical_dom_sf"/>
</dbReference>
<dbReference type="InterPro" id="IPR000792">
    <property type="entry name" value="Tscrpt_reg_LuxR_C"/>
</dbReference>
<keyword evidence="1" id="KW-0805">Transcription regulation</keyword>
<dbReference type="PANTHER" id="PTHR43214">
    <property type="entry name" value="TWO-COMPONENT RESPONSE REGULATOR"/>
    <property type="match status" value="1"/>
</dbReference>
<dbReference type="InterPro" id="IPR027417">
    <property type="entry name" value="P-loop_NTPase"/>
</dbReference>
<keyword evidence="7" id="KW-1185">Reference proteome</keyword>
<feature type="domain" description="HTH luxR-type" evidence="5">
    <location>
        <begin position="825"/>
        <end position="890"/>
    </location>
</feature>
<evidence type="ECO:0000256" key="1">
    <source>
        <dbReference type="ARBA" id="ARBA00023015"/>
    </source>
</evidence>
<dbReference type="InterPro" id="IPR016032">
    <property type="entry name" value="Sig_transdc_resp-reg_C-effctor"/>
</dbReference>
<dbReference type="InterPro" id="IPR041617">
    <property type="entry name" value="TPR_MalT"/>
</dbReference>
<dbReference type="PANTHER" id="PTHR43214:SF41">
    <property type="entry name" value="NITRATE_NITRITE RESPONSE REGULATOR PROTEIN NARP"/>
    <property type="match status" value="1"/>
</dbReference>
<dbReference type="PRINTS" id="PR00038">
    <property type="entry name" value="HTHLUXR"/>
</dbReference>
<organism evidence="6 7">
    <name type="scientific">Solimonas aquatica</name>
    <dbReference type="NCBI Taxonomy" id="489703"/>
    <lineage>
        <taxon>Bacteria</taxon>
        <taxon>Pseudomonadati</taxon>
        <taxon>Pseudomonadota</taxon>
        <taxon>Gammaproteobacteria</taxon>
        <taxon>Nevskiales</taxon>
        <taxon>Nevskiaceae</taxon>
        <taxon>Solimonas</taxon>
    </lineage>
</organism>
<dbReference type="InterPro" id="IPR039420">
    <property type="entry name" value="WalR-like"/>
</dbReference>
<keyword evidence="2" id="KW-0238">DNA-binding</keyword>
<feature type="region of interest" description="Disordered" evidence="4">
    <location>
        <begin position="1"/>
        <end position="44"/>
    </location>
</feature>
<dbReference type="CDD" id="cd06170">
    <property type="entry name" value="LuxR_C_like"/>
    <property type="match status" value="1"/>
</dbReference>
<evidence type="ECO:0000313" key="7">
    <source>
        <dbReference type="Proteomes" id="UP000199233"/>
    </source>
</evidence>
<dbReference type="SMART" id="SM00421">
    <property type="entry name" value="HTH_LUXR"/>
    <property type="match status" value="1"/>
</dbReference>
<gene>
    <name evidence="6" type="ORF">SAMN04488038_101265</name>
</gene>
<dbReference type="Gene3D" id="3.40.50.300">
    <property type="entry name" value="P-loop containing nucleotide triphosphate hydrolases"/>
    <property type="match status" value="1"/>
</dbReference>
<dbReference type="PROSITE" id="PS00622">
    <property type="entry name" value="HTH_LUXR_1"/>
    <property type="match status" value="1"/>
</dbReference>
<dbReference type="SUPFAM" id="SSF46894">
    <property type="entry name" value="C-terminal effector domain of the bipartite response regulators"/>
    <property type="match status" value="1"/>
</dbReference>
<dbReference type="InterPro" id="IPR036388">
    <property type="entry name" value="WH-like_DNA-bd_sf"/>
</dbReference>
<sequence length="893" mass="97135">MNAQLKRPPTGAGGKSRPDSATAEERRLGRVTANTLPRDKLPPPSASDRIVAIIAPSGYGKTTLALQWFQQVERDTTAGWLQIDADCRDSAVFIAKLEEAMNICRRRDGNAFCGVDDMEAAIDTWGAELRARRSPQLLFVDDAHLLEGSSAMRCLHLLIQGSPRNLGLVITSRNAEGLGLAAGTLRGEIRWITASQLALSQAEIAALALRNGQDLDPDEIDTISDLTEGWPVLTQLALCGMTARSRKEIASNNQMGIPVSAYIHDQFLAALTDTERKVATVMAILAEATLDLVESLTQASAKEALARFERIGTIRRHFRRERSALFVMHPMIREEVISRDPCDMAYRKSVQEHAAVWWWSHGEQERAIRLAISAGLEKNSRDWLLHYAPILIHREGRHETFLELLGAAEALWGRRERRLSSWSVSALMFLRRYPEAERLLVELSEAGGSQDEDGETGGAQQYDPADLQRAVIAGLCDDYIAAGKFAKNWIDLGGGELFYQGMAWIAVAFSQKCQCEFSAVRASLNNARLLARTAGSAYAIAWARVVGVAALLKEGRFREVLAETAAAEAEFGDARAGVADLLALMKATSALASYERGDFENCLAALEVAMPCLHRQGIVDAMIAGYVAAARLQAARGQMSAALDVLAEGQRVGRDRGLARLCITLDFEREMLLLKHGASQTHSLEALASVNSGGRPMPGLLRDKNTRLSIRLAIANGCAGAEGEALKAAVVRARQTGQRYKLAELLVFDALRLHAMGRTTQALGALTESLEIAVSEGYFRLYVDEGESILGLLRLLGKGNALAEPVAALVAGILQAKATEDNSSGNPAVDVLSDREMEILVLVDEGLSNKDISRKLFLTEGTVKWHLHNLYSKLHVKSRTSALHAAKSAGLLA</sequence>
<reference evidence="6 7" key="1">
    <citation type="submission" date="2016-10" db="EMBL/GenBank/DDBJ databases">
        <authorList>
            <person name="de Groot N.N."/>
        </authorList>
    </citation>
    <scope>NUCLEOTIDE SEQUENCE [LARGE SCALE GENOMIC DNA]</scope>
    <source>
        <strain evidence="6 7">DSM 25927</strain>
    </source>
</reference>
<evidence type="ECO:0000313" key="6">
    <source>
        <dbReference type="EMBL" id="SEP71376.1"/>
    </source>
</evidence>
<dbReference type="Pfam" id="PF00196">
    <property type="entry name" value="GerE"/>
    <property type="match status" value="1"/>
</dbReference>
<dbReference type="Gene3D" id="1.10.10.10">
    <property type="entry name" value="Winged helix-like DNA-binding domain superfamily/Winged helix DNA-binding domain"/>
    <property type="match status" value="1"/>
</dbReference>
<dbReference type="Proteomes" id="UP000199233">
    <property type="component" value="Unassembled WGS sequence"/>
</dbReference>
<keyword evidence="3" id="KW-0804">Transcription</keyword>
<evidence type="ECO:0000256" key="2">
    <source>
        <dbReference type="ARBA" id="ARBA00023125"/>
    </source>
</evidence>
<dbReference type="SUPFAM" id="SSF52540">
    <property type="entry name" value="P-loop containing nucleoside triphosphate hydrolases"/>
    <property type="match status" value="1"/>
</dbReference>
<evidence type="ECO:0000256" key="4">
    <source>
        <dbReference type="SAM" id="MobiDB-lite"/>
    </source>
</evidence>
<evidence type="ECO:0000259" key="5">
    <source>
        <dbReference type="PROSITE" id="PS50043"/>
    </source>
</evidence>
<dbReference type="GO" id="GO:0003677">
    <property type="term" value="F:DNA binding"/>
    <property type="evidence" value="ECO:0007669"/>
    <property type="project" value="UniProtKB-KW"/>
</dbReference>
<dbReference type="GO" id="GO:0006355">
    <property type="term" value="P:regulation of DNA-templated transcription"/>
    <property type="evidence" value="ECO:0007669"/>
    <property type="project" value="InterPro"/>
</dbReference>
<protein>
    <submittedName>
        <fullName evidence="6">ATP-, maltotriose-and DNA-dependent transcriptional regulator MalT</fullName>
    </submittedName>
</protein>
<dbReference type="Pfam" id="PF17874">
    <property type="entry name" value="TPR_MalT"/>
    <property type="match status" value="1"/>
</dbReference>
<dbReference type="AlphaFoldDB" id="A0A1H9A3S1"/>